<reference evidence="2 3" key="1">
    <citation type="submission" date="2019-07" db="EMBL/GenBank/DDBJ databases">
        <title>Draft genome of C. aurimucosum strain 332.</title>
        <authorList>
            <person name="Pacheco L.G.C."/>
            <person name="Aguiar E.R.G.R."/>
            <person name="Barberis C.M."/>
            <person name="Almuzara M.N."/>
            <person name="Traglia G.M."/>
            <person name="Santos C.S."/>
            <person name="Vay C.A."/>
            <person name="Rocha D.J.P.G."/>
        </authorList>
    </citation>
    <scope>NUCLEOTIDE SEQUENCE [LARGE SCALE GENOMIC DNA]</scope>
    <source>
        <strain evidence="2 3">332</strain>
    </source>
</reference>
<dbReference type="Proteomes" id="UP000432568">
    <property type="component" value="Unassembled WGS sequence"/>
</dbReference>
<dbReference type="CDD" id="cd21631">
    <property type="entry name" value="RHH_CopG_NikR-like"/>
    <property type="match status" value="1"/>
</dbReference>
<dbReference type="Gene3D" id="1.10.1220.10">
    <property type="entry name" value="Met repressor-like"/>
    <property type="match status" value="1"/>
</dbReference>
<comment type="caution">
    <text evidence="2">The sequence shown here is derived from an EMBL/GenBank/DDBJ whole genome shotgun (WGS) entry which is preliminary data.</text>
</comment>
<sequence length="80" mass="9011">MTVKVTDKQLDAWVAEAERGYNPQELKKRGRGRPGRGSEPAKVVAVRLTQEELTNLDRVAAKEKVTRSELIRRAIKQIVA</sequence>
<dbReference type="AlphaFoldDB" id="A0A2N6TK06"/>
<dbReference type="EMBL" id="VIOG01000006">
    <property type="protein sequence ID" value="MTD91640.1"/>
    <property type="molecule type" value="Genomic_DNA"/>
</dbReference>
<protein>
    <submittedName>
        <fullName evidence="2">Ribbon-helix-helix protein, CopG family</fullName>
    </submittedName>
</protein>
<dbReference type="InterPro" id="IPR002145">
    <property type="entry name" value="CopG"/>
</dbReference>
<dbReference type="GO" id="GO:0006355">
    <property type="term" value="P:regulation of DNA-templated transcription"/>
    <property type="evidence" value="ECO:0007669"/>
    <property type="project" value="InterPro"/>
</dbReference>
<proteinExistence type="predicted"/>
<accession>A0A2N6TK06</accession>
<evidence type="ECO:0000313" key="3">
    <source>
        <dbReference type="Proteomes" id="UP000432568"/>
    </source>
</evidence>
<name>A0A2N6TK06_9CORY</name>
<dbReference type="RefSeq" id="WP_102234277.1">
    <property type="nucleotide sequence ID" value="NZ_PNHI01000009.1"/>
</dbReference>
<dbReference type="SUPFAM" id="SSF47598">
    <property type="entry name" value="Ribbon-helix-helix"/>
    <property type="match status" value="1"/>
</dbReference>
<feature type="domain" description="Ribbon-helix-helix protein CopG" evidence="1">
    <location>
        <begin position="42"/>
        <end position="77"/>
    </location>
</feature>
<organism evidence="2 3">
    <name type="scientific">Corynebacterium aurimucosum</name>
    <dbReference type="NCBI Taxonomy" id="169292"/>
    <lineage>
        <taxon>Bacteria</taxon>
        <taxon>Bacillati</taxon>
        <taxon>Actinomycetota</taxon>
        <taxon>Actinomycetes</taxon>
        <taxon>Mycobacteriales</taxon>
        <taxon>Corynebacteriaceae</taxon>
        <taxon>Corynebacterium</taxon>
    </lineage>
</organism>
<dbReference type="Pfam" id="PF01402">
    <property type="entry name" value="RHH_1"/>
    <property type="match status" value="1"/>
</dbReference>
<evidence type="ECO:0000259" key="1">
    <source>
        <dbReference type="Pfam" id="PF01402"/>
    </source>
</evidence>
<gene>
    <name evidence="2" type="ORF">FME68_07095</name>
</gene>
<evidence type="ECO:0000313" key="2">
    <source>
        <dbReference type="EMBL" id="MTD91640.1"/>
    </source>
</evidence>
<dbReference type="InterPro" id="IPR013321">
    <property type="entry name" value="Arc_rbn_hlx_hlx"/>
</dbReference>
<dbReference type="InterPro" id="IPR010985">
    <property type="entry name" value="Ribbon_hlx_hlx"/>
</dbReference>